<keyword evidence="3" id="KW-0238">DNA-binding</keyword>
<dbReference type="EMBL" id="BMZB01000003">
    <property type="protein sequence ID" value="GGZ38374.1"/>
    <property type="molecule type" value="Genomic_DNA"/>
</dbReference>
<dbReference type="RefSeq" id="WP_189487295.1">
    <property type="nucleotide sequence ID" value="NZ_BMZB01000003.1"/>
</dbReference>
<gene>
    <name evidence="6" type="ORF">GCM10011273_26190</name>
</gene>
<evidence type="ECO:0000256" key="4">
    <source>
        <dbReference type="ARBA" id="ARBA00023163"/>
    </source>
</evidence>
<evidence type="ECO:0000256" key="3">
    <source>
        <dbReference type="ARBA" id="ARBA00023125"/>
    </source>
</evidence>
<dbReference type="PANTHER" id="PTHR30537:SF74">
    <property type="entry name" value="HTH-TYPE TRANSCRIPTIONAL REGULATOR TRPI"/>
    <property type="match status" value="1"/>
</dbReference>
<dbReference type="Proteomes" id="UP000662572">
    <property type="component" value="Unassembled WGS sequence"/>
</dbReference>
<dbReference type="InterPro" id="IPR036390">
    <property type="entry name" value="WH_DNA-bd_sf"/>
</dbReference>
<dbReference type="PANTHER" id="PTHR30537">
    <property type="entry name" value="HTH-TYPE TRANSCRIPTIONAL REGULATOR"/>
    <property type="match status" value="1"/>
</dbReference>
<dbReference type="InterPro" id="IPR005119">
    <property type="entry name" value="LysR_subst-bd"/>
</dbReference>
<protein>
    <submittedName>
        <fullName evidence="6">LysR family transcriptional regulator</fullName>
    </submittedName>
</protein>
<evidence type="ECO:0000313" key="6">
    <source>
        <dbReference type="EMBL" id="GGZ38374.1"/>
    </source>
</evidence>
<dbReference type="GO" id="GO:0006351">
    <property type="term" value="P:DNA-templated transcription"/>
    <property type="evidence" value="ECO:0007669"/>
    <property type="project" value="TreeGrafter"/>
</dbReference>
<feature type="domain" description="HTH lysR-type" evidence="5">
    <location>
        <begin position="22"/>
        <end position="79"/>
    </location>
</feature>
<dbReference type="AlphaFoldDB" id="A0A918QBY5"/>
<evidence type="ECO:0000256" key="1">
    <source>
        <dbReference type="ARBA" id="ARBA00009437"/>
    </source>
</evidence>
<evidence type="ECO:0000256" key="2">
    <source>
        <dbReference type="ARBA" id="ARBA00023015"/>
    </source>
</evidence>
<dbReference type="GO" id="GO:0043565">
    <property type="term" value="F:sequence-specific DNA binding"/>
    <property type="evidence" value="ECO:0007669"/>
    <property type="project" value="TreeGrafter"/>
</dbReference>
<proteinExistence type="inferred from homology"/>
<dbReference type="GO" id="GO:0003700">
    <property type="term" value="F:DNA-binding transcription factor activity"/>
    <property type="evidence" value="ECO:0007669"/>
    <property type="project" value="InterPro"/>
</dbReference>
<dbReference type="Gene3D" id="1.10.10.10">
    <property type="entry name" value="Winged helix-like DNA-binding domain superfamily/Winged helix DNA-binding domain"/>
    <property type="match status" value="1"/>
</dbReference>
<evidence type="ECO:0000259" key="5">
    <source>
        <dbReference type="PROSITE" id="PS50931"/>
    </source>
</evidence>
<dbReference type="Pfam" id="PF00126">
    <property type="entry name" value="HTH_1"/>
    <property type="match status" value="1"/>
</dbReference>
<reference evidence="6" key="1">
    <citation type="journal article" date="2014" name="Int. J. Syst. Evol. Microbiol.">
        <title>Complete genome sequence of Corynebacterium casei LMG S-19264T (=DSM 44701T), isolated from a smear-ripened cheese.</title>
        <authorList>
            <consortium name="US DOE Joint Genome Institute (JGI-PGF)"/>
            <person name="Walter F."/>
            <person name="Albersmeier A."/>
            <person name="Kalinowski J."/>
            <person name="Ruckert C."/>
        </authorList>
    </citation>
    <scope>NUCLEOTIDE SEQUENCE</scope>
    <source>
        <strain evidence="6">KCTC 32296</strain>
    </source>
</reference>
<keyword evidence="7" id="KW-1185">Reference proteome</keyword>
<dbReference type="Pfam" id="PF03466">
    <property type="entry name" value="LysR_substrate"/>
    <property type="match status" value="1"/>
</dbReference>
<evidence type="ECO:0000313" key="7">
    <source>
        <dbReference type="Proteomes" id="UP000662572"/>
    </source>
</evidence>
<dbReference type="Gene3D" id="3.40.190.10">
    <property type="entry name" value="Periplasmic binding protein-like II"/>
    <property type="match status" value="2"/>
</dbReference>
<reference evidence="6" key="2">
    <citation type="submission" date="2020-09" db="EMBL/GenBank/DDBJ databases">
        <authorList>
            <person name="Sun Q."/>
            <person name="Kim S."/>
        </authorList>
    </citation>
    <scope>NUCLEOTIDE SEQUENCE</scope>
    <source>
        <strain evidence="6">KCTC 32296</strain>
    </source>
</reference>
<keyword evidence="4" id="KW-0804">Transcription</keyword>
<accession>A0A918QBY5</accession>
<dbReference type="SUPFAM" id="SSF46785">
    <property type="entry name" value="Winged helix' DNA-binding domain"/>
    <property type="match status" value="1"/>
</dbReference>
<keyword evidence="2" id="KW-0805">Transcription regulation</keyword>
<dbReference type="InterPro" id="IPR058163">
    <property type="entry name" value="LysR-type_TF_proteobact-type"/>
</dbReference>
<comment type="similarity">
    <text evidence="1">Belongs to the LysR transcriptional regulatory family.</text>
</comment>
<dbReference type="InterPro" id="IPR000847">
    <property type="entry name" value="LysR_HTH_N"/>
</dbReference>
<dbReference type="InterPro" id="IPR036388">
    <property type="entry name" value="WH-like_DNA-bd_sf"/>
</dbReference>
<comment type="caution">
    <text evidence="6">The sequence shown here is derived from an EMBL/GenBank/DDBJ whole genome shotgun (WGS) entry which is preliminary data.</text>
</comment>
<dbReference type="PROSITE" id="PS50931">
    <property type="entry name" value="HTH_LYSR"/>
    <property type="match status" value="1"/>
</dbReference>
<sequence>MERNGEDRQISAYNPPSRKTIPPFEALRAFDAVARLGGVRNAARSLGRDHAVISRHLKTLEQWTGAKLIERTARGVVLTDDGRRYHAEIAAAMDAIASSTIDLMRRGYHNHLHISCAPGFALHWMSRRVGMFEKLNPDVEIELRPTDRSPDFGLYESDIEIRFVPSYRAVSKIEVGMQYQEVASVPIVAVASPDYLASAPAIEAPHDLIEHRLLHEHDFDSWAHWLAAHGVFDELDLTGPRLWQGHLTLDAALHGRGVALMNYLVAESFIGSGQLIEIGRDQPAFQPYAEGKYLIFSRADRWDTPLIRRYRRWLIDELRKDHSGLKKTA</sequence>
<name>A0A918QBY5_9CAUL</name>
<organism evidence="6 7">
    <name type="scientific">Asticcacaulis endophyticus</name>
    <dbReference type="NCBI Taxonomy" id="1395890"/>
    <lineage>
        <taxon>Bacteria</taxon>
        <taxon>Pseudomonadati</taxon>
        <taxon>Pseudomonadota</taxon>
        <taxon>Alphaproteobacteria</taxon>
        <taxon>Caulobacterales</taxon>
        <taxon>Caulobacteraceae</taxon>
        <taxon>Asticcacaulis</taxon>
    </lineage>
</organism>
<dbReference type="SUPFAM" id="SSF53850">
    <property type="entry name" value="Periplasmic binding protein-like II"/>
    <property type="match status" value="1"/>
</dbReference>